<dbReference type="AlphaFoldDB" id="A0A412IW55"/>
<gene>
    <name evidence="1" type="ORF">DWX92_11160</name>
</gene>
<comment type="caution">
    <text evidence="1">The sequence shown here is derived from an EMBL/GenBank/DDBJ whole genome shotgun (WGS) entry which is preliminary data.</text>
</comment>
<name>A0A412IW55_9FIRM</name>
<reference evidence="1 2" key="1">
    <citation type="submission" date="2018-08" db="EMBL/GenBank/DDBJ databases">
        <title>A genome reference for cultivated species of the human gut microbiota.</title>
        <authorList>
            <person name="Zou Y."/>
            <person name="Xue W."/>
            <person name="Luo G."/>
        </authorList>
    </citation>
    <scope>NUCLEOTIDE SEQUENCE [LARGE SCALE GENOMIC DNA]</scope>
    <source>
        <strain evidence="1 2">AF22-10AC</strain>
    </source>
</reference>
<evidence type="ECO:0000313" key="2">
    <source>
        <dbReference type="Proteomes" id="UP000285274"/>
    </source>
</evidence>
<dbReference type="Proteomes" id="UP000285274">
    <property type="component" value="Unassembled WGS sequence"/>
</dbReference>
<protein>
    <submittedName>
        <fullName evidence="1">SseB family protein</fullName>
    </submittedName>
</protein>
<evidence type="ECO:0000313" key="1">
    <source>
        <dbReference type="EMBL" id="RGS44421.1"/>
    </source>
</evidence>
<sequence>MKYTETGFRPLYHKYCIFPLSETIRDVVKEYPGYDYANGVLTYGYIDRETGFRLEILCCVQYTDSDHYLLSNPSKDVRTVIQIGAVADEEYLCVGDLEDYVKEEYEEIIDMVHSYDVSEEVEESRSFKFLDEFRNELYPDDVLVLTVKEGLTPEGCWVRITDLYEECILGTLLNEPNQDFGFHEGDSIAFFLYENEGNRCLISDMNESKKLTAEDLEDGSMLCDAIKLFHERPNNGTLFHVLELLRDSYIWIPCNVIVSNKDQKNMEEASIGMELQFEEDVRLIPDILMSDDDYYFPVFTTDREMGEYGQHFSKVEKHFLEAIALARANEKDIKGIVIDAFTESMVIDCELFEVIENLKSRL</sequence>
<dbReference type="RefSeq" id="WP_118320649.1">
    <property type="nucleotide sequence ID" value="NZ_QRVM01000076.1"/>
</dbReference>
<organism evidence="1 2">
    <name type="scientific">Holdemanella biformis</name>
    <dbReference type="NCBI Taxonomy" id="1735"/>
    <lineage>
        <taxon>Bacteria</taxon>
        <taxon>Bacillati</taxon>
        <taxon>Bacillota</taxon>
        <taxon>Erysipelotrichia</taxon>
        <taxon>Erysipelotrichales</taxon>
        <taxon>Erysipelotrichaceae</taxon>
        <taxon>Holdemanella</taxon>
    </lineage>
</organism>
<accession>A0A412IW55</accession>
<proteinExistence type="predicted"/>
<dbReference type="EMBL" id="QRVM01000076">
    <property type="protein sequence ID" value="RGS44421.1"/>
    <property type="molecule type" value="Genomic_DNA"/>
</dbReference>